<organism evidence="1 2">
    <name type="scientific">Cerrena zonata</name>
    <dbReference type="NCBI Taxonomy" id="2478898"/>
    <lineage>
        <taxon>Eukaryota</taxon>
        <taxon>Fungi</taxon>
        <taxon>Dikarya</taxon>
        <taxon>Basidiomycota</taxon>
        <taxon>Agaricomycotina</taxon>
        <taxon>Agaricomycetes</taxon>
        <taxon>Polyporales</taxon>
        <taxon>Cerrenaceae</taxon>
        <taxon>Cerrena</taxon>
    </lineage>
</organism>
<dbReference type="Proteomes" id="UP001385951">
    <property type="component" value="Unassembled WGS sequence"/>
</dbReference>
<accession>A0AAW0FIU4</accession>
<gene>
    <name evidence="1" type="ORF">QCA50_018877</name>
</gene>
<name>A0AAW0FIU4_9APHY</name>
<sequence length="66" mass="7757">MTRVVVVAIRQRVEELALLELFAKHEAKMREEFADCFPLNIPHIDDLPCDTYHRFHLKDPNLVIAQ</sequence>
<evidence type="ECO:0000313" key="1">
    <source>
        <dbReference type="EMBL" id="KAK7678084.1"/>
    </source>
</evidence>
<dbReference type="AlphaFoldDB" id="A0AAW0FIU4"/>
<proteinExistence type="predicted"/>
<evidence type="ECO:0000313" key="2">
    <source>
        <dbReference type="Proteomes" id="UP001385951"/>
    </source>
</evidence>
<reference evidence="1 2" key="1">
    <citation type="submission" date="2022-09" db="EMBL/GenBank/DDBJ databases">
        <authorList>
            <person name="Palmer J.M."/>
        </authorList>
    </citation>
    <scope>NUCLEOTIDE SEQUENCE [LARGE SCALE GENOMIC DNA]</scope>
    <source>
        <strain evidence="1 2">DSM 7382</strain>
    </source>
</reference>
<protein>
    <submittedName>
        <fullName evidence="1">Uncharacterized protein</fullName>
    </submittedName>
</protein>
<comment type="caution">
    <text evidence="1">The sequence shown here is derived from an EMBL/GenBank/DDBJ whole genome shotgun (WGS) entry which is preliminary data.</text>
</comment>
<dbReference type="EMBL" id="JASBNA010000077">
    <property type="protein sequence ID" value="KAK7678084.1"/>
    <property type="molecule type" value="Genomic_DNA"/>
</dbReference>
<keyword evidence="2" id="KW-1185">Reference proteome</keyword>